<dbReference type="EMBL" id="AUSU01009014">
    <property type="protein sequence ID" value="EPS58649.1"/>
    <property type="molecule type" value="Genomic_DNA"/>
</dbReference>
<gene>
    <name evidence="2" type="ORF">M569_16165</name>
</gene>
<dbReference type="AlphaFoldDB" id="S8BW98"/>
<dbReference type="Pfam" id="PF02806">
    <property type="entry name" value="Alpha-amylase_C"/>
    <property type="match status" value="1"/>
</dbReference>
<dbReference type="PANTHER" id="PTHR43651">
    <property type="entry name" value="1,4-ALPHA-GLUCAN-BRANCHING ENZYME"/>
    <property type="match status" value="1"/>
</dbReference>
<feature type="domain" description="Alpha-amylase/branching enzyme C-terminal all beta" evidence="1">
    <location>
        <begin position="120"/>
        <end position="213"/>
    </location>
</feature>
<feature type="non-terminal residue" evidence="2">
    <location>
        <position position="1"/>
    </location>
</feature>
<evidence type="ECO:0000313" key="3">
    <source>
        <dbReference type="Proteomes" id="UP000015453"/>
    </source>
</evidence>
<dbReference type="GO" id="GO:0003844">
    <property type="term" value="F:1,4-alpha-glucan branching enzyme activity"/>
    <property type="evidence" value="ECO:0007669"/>
    <property type="project" value="TreeGrafter"/>
</dbReference>
<feature type="non-terminal residue" evidence="2">
    <location>
        <position position="218"/>
    </location>
</feature>
<dbReference type="SUPFAM" id="SSF51011">
    <property type="entry name" value="Glycosyl hydrolase domain"/>
    <property type="match status" value="1"/>
</dbReference>
<dbReference type="InterPro" id="IPR017853">
    <property type="entry name" value="GH"/>
</dbReference>
<dbReference type="GO" id="GO:0043169">
    <property type="term" value="F:cation binding"/>
    <property type="evidence" value="ECO:0007669"/>
    <property type="project" value="InterPro"/>
</dbReference>
<organism evidence="2 3">
    <name type="scientific">Genlisea aurea</name>
    <dbReference type="NCBI Taxonomy" id="192259"/>
    <lineage>
        <taxon>Eukaryota</taxon>
        <taxon>Viridiplantae</taxon>
        <taxon>Streptophyta</taxon>
        <taxon>Embryophyta</taxon>
        <taxon>Tracheophyta</taxon>
        <taxon>Spermatophyta</taxon>
        <taxon>Magnoliopsida</taxon>
        <taxon>eudicotyledons</taxon>
        <taxon>Gunneridae</taxon>
        <taxon>Pentapetalae</taxon>
        <taxon>asterids</taxon>
        <taxon>lamiids</taxon>
        <taxon>Lamiales</taxon>
        <taxon>Lentibulariaceae</taxon>
        <taxon>Genlisea</taxon>
    </lineage>
</organism>
<reference evidence="2 3" key="1">
    <citation type="journal article" date="2013" name="BMC Genomics">
        <title>The miniature genome of a carnivorous plant Genlisea aurea contains a low number of genes and short non-coding sequences.</title>
        <authorList>
            <person name="Leushkin E.V."/>
            <person name="Sutormin R.A."/>
            <person name="Nabieva E.R."/>
            <person name="Penin A.A."/>
            <person name="Kondrashov A.S."/>
            <person name="Logacheva M.D."/>
        </authorList>
    </citation>
    <scope>NUCLEOTIDE SEQUENCE [LARGE SCALE GENOMIC DNA]</scope>
</reference>
<dbReference type="InterPro" id="IPR013780">
    <property type="entry name" value="Glyco_hydro_b"/>
</dbReference>
<protein>
    <recommendedName>
        <fullName evidence="1">Alpha-amylase/branching enzyme C-terminal all beta domain-containing protein</fullName>
    </recommendedName>
</protein>
<dbReference type="Gene3D" id="2.60.40.1180">
    <property type="entry name" value="Golgi alpha-mannosidase II"/>
    <property type="match status" value="1"/>
</dbReference>
<dbReference type="SUPFAM" id="SSF51445">
    <property type="entry name" value="(Trans)glycosidases"/>
    <property type="match status" value="1"/>
</dbReference>
<sequence length="218" mass="24805">HQSISGGQSFAEILFGSADDKHSLLIRGSSLHKMIRLISFTISGPAYLNFMGNEFGHPKRVEFPSASNDFCYELAGRNWKLLDDRFHRGLFAFDKDMLKLDSDGILFQRGSAYRHAVVHHVDDSSMAICYLRGPFVFVFNFHPENSYEGYCLGVEEAGQYEMILNSDERVYGGEGLVDGDDYILRSVNRKCDGKRFCLELPLLPSRTAQVYKLTRILR</sequence>
<accession>S8BW98</accession>
<proteinExistence type="predicted"/>
<dbReference type="OrthoDB" id="196493at2759"/>
<dbReference type="Gene3D" id="3.20.20.80">
    <property type="entry name" value="Glycosidases"/>
    <property type="match status" value="1"/>
</dbReference>
<keyword evidence="3" id="KW-1185">Reference proteome</keyword>
<comment type="caution">
    <text evidence="2">The sequence shown here is derived from an EMBL/GenBank/DDBJ whole genome shotgun (WGS) entry which is preliminary data.</text>
</comment>
<dbReference type="PANTHER" id="PTHR43651:SF4">
    <property type="entry name" value="1,4-ALPHA-GLUCAN-BRANCHING ENZYME 3, CHLOROPLASTIC_AMYLOPLASTIC"/>
    <property type="match status" value="1"/>
</dbReference>
<evidence type="ECO:0000313" key="2">
    <source>
        <dbReference type="EMBL" id="EPS58649.1"/>
    </source>
</evidence>
<dbReference type="InterPro" id="IPR006048">
    <property type="entry name" value="A-amylase/branching_C"/>
</dbReference>
<evidence type="ECO:0000259" key="1">
    <source>
        <dbReference type="Pfam" id="PF02806"/>
    </source>
</evidence>
<dbReference type="Proteomes" id="UP000015453">
    <property type="component" value="Unassembled WGS sequence"/>
</dbReference>
<dbReference type="GO" id="GO:0005737">
    <property type="term" value="C:cytoplasm"/>
    <property type="evidence" value="ECO:0007669"/>
    <property type="project" value="TreeGrafter"/>
</dbReference>
<dbReference type="GO" id="GO:0005975">
    <property type="term" value="P:carbohydrate metabolic process"/>
    <property type="evidence" value="ECO:0007669"/>
    <property type="project" value="InterPro"/>
</dbReference>
<name>S8BW98_9LAMI</name>